<dbReference type="EMBL" id="JPLA01000006">
    <property type="protein sequence ID" value="KLD65434.1"/>
    <property type="molecule type" value="Genomic_DNA"/>
</dbReference>
<reference evidence="1 2" key="1">
    <citation type="journal article" date="2015" name="Antonie Van Leeuwenhoek">
        <title>A phylogenomic and molecular marker based taxonomic framework for the order Xanthomonadales: proposal to transfer the families Algiphilaceae and Solimonadaceae to the order Nevskiales ord. nov. and to create a new family within the order Xanthomonadales, the family Rhodanobacteraceae fam. nov., containing the genus Rhodanobacter and its closest relatives.</title>
        <authorList>
            <person name="Naushad S."/>
            <person name="Adeolu M."/>
            <person name="Wong S."/>
            <person name="Sohail M."/>
            <person name="Schellhorn H.E."/>
            <person name="Gupta R.S."/>
        </authorList>
    </citation>
    <scope>NUCLEOTIDE SEQUENCE [LARGE SCALE GENOMIC DNA]</scope>
    <source>
        <strain evidence="1 2">DSM 16301</strain>
    </source>
</reference>
<comment type="caution">
    <text evidence="1">The sequence shown here is derived from an EMBL/GenBank/DDBJ whole genome shotgun (WGS) entry which is preliminary data.</text>
</comment>
<evidence type="ECO:0000313" key="2">
    <source>
        <dbReference type="Proteomes" id="UP000035481"/>
    </source>
</evidence>
<organism evidence="1 2">
    <name type="scientific">Dyella japonica DSM 16301</name>
    <dbReference type="NCBI Taxonomy" id="1440762"/>
    <lineage>
        <taxon>Bacteria</taxon>
        <taxon>Pseudomonadati</taxon>
        <taxon>Pseudomonadota</taxon>
        <taxon>Gammaproteobacteria</taxon>
        <taxon>Lysobacterales</taxon>
        <taxon>Rhodanobacteraceae</taxon>
        <taxon>Dyella</taxon>
    </lineage>
</organism>
<name>A0A0G9H853_9GAMM</name>
<sequence length="69" mass="7476">MSSKVELAAEELRSALEGVNKANEAWDHANQVLRETASALSRAQSAFDSARIKLLEAAGDTHAHDFLEP</sequence>
<dbReference type="STRING" id="1440762.Y882_02635"/>
<protein>
    <submittedName>
        <fullName evidence="1">Uncharacterized protein</fullName>
    </submittedName>
</protein>
<gene>
    <name evidence="1" type="ORF">Y882_02635</name>
</gene>
<dbReference type="Proteomes" id="UP000035481">
    <property type="component" value="Unassembled WGS sequence"/>
</dbReference>
<dbReference type="RefSeq" id="WP_046970320.1">
    <property type="nucleotide sequence ID" value="NZ_JPLA01000006.1"/>
</dbReference>
<accession>A0A0G9H853</accession>
<dbReference type="AlphaFoldDB" id="A0A0G9H853"/>
<evidence type="ECO:0000313" key="1">
    <source>
        <dbReference type="EMBL" id="KLD65434.1"/>
    </source>
</evidence>
<dbReference type="PATRIC" id="fig|1440762.4.peg.3308"/>
<proteinExistence type="predicted"/>